<comment type="caution">
    <text evidence="1">The sequence shown here is derived from an EMBL/GenBank/DDBJ whole genome shotgun (WGS) entry which is preliminary data.</text>
</comment>
<sequence length="194" mass="22146">MEQLNSPILEETDVLFLMERWKIPPQRQGKRNESLYKEGLQQKFTTCRKGEIYNTGATACYSTSAVNTCMGGGKKIVCGLVVLVTKTGQRRGKLIRKDTLLTPSKKCLPYNEEKRWCLKRSHLLKSRERNLSLLKSNDGHEFILRPSCGKRVQREIECSYLTVSFPTVKKLQTYAVSIPADVEIPTCSERELSQ</sequence>
<evidence type="ECO:0000313" key="2">
    <source>
        <dbReference type="Proteomes" id="UP000887013"/>
    </source>
</evidence>
<keyword evidence="2" id="KW-1185">Reference proteome</keyword>
<reference evidence="1" key="1">
    <citation type="submission" date="2020-08" db="EMBL/GenBank/DDBJ databases">
        <title>Multicomponent nature underlies the extraordinary mechanical properties of spider dragline silk.</title>
        <authorList>
            <person name="Kono N."/>
            <person name="Nakamura H."/>
            <person name="Mori M."/>
            <person name="Yoshida Y."/>
            <person name="Ohtoshi R."/>
            <person name="Malay A.D."/>
            <person name="Moran D.A.P."/>
            <person name="Tomita M."/>
            <person name="Numata K."/>
            <person name="Arakawa K."/>
        </authorList>
    </citation>
    <scope>NUCLEOTIDE SEQUENCE</scope>
</reference>
<protein>
    <submittedName>
        <fullName evidence="1">Uncharacterized protein</fullName>
    </submittedName>
</protein>
<evidence type="ECO:0000313" key="1">
    <source>
        <dbReference type="EMBL" id="GFT63343.1"/>
    </source>
</evidence>
<accession>A0A8X6PE70</accession>
<proteinExistence type="predicted"/>
<name>A0A8X6PE70_NEPPI</name>
<dbReference type="Proteomes" id="UP000887013">
    <property type="component" value="Unassembled WGS sequence"/>
</dbReference>
<organism evidence="1 2">
    <name type="scientific">Nephila pilipes</name>
    <name type="common">Giant wood spider</name>
    <name type="synonym">Nephila maculata</name>
    <dbReference type="NCBI Taxonomy" id="299642"/>
    <lineage>
        <taxon>Eukaryota</taxon>
        <taxon>Metazoa</taxon>
        <taxon>Ecdysozoa</taxon>
        <taxon>Arthropoda</taxon>
        <taxon>Chelicerata</taxon>
        <taxon>Arachnida</taxon>
        <taxon>Araneae</taxon>
        <taxon>Araneomorphae</taxon>
        <taxon>Entelegynae</taxon>
        <taxon>Araneoidea</taxon>
        <taxon>Nephilidae</taxon>
        <taxon>Nephila</taxon>
    </lineage>
</organism>
<dbReference type="AlphaFoldDB" id="A0A8X6PE70"/>
<gene>
    <name evidence="1" type="ORF">NPIL_459991</name>
</gene>
<dbReference type="EMBL" id="BMAW01114783">
    <property type="protein sequence ID" value="GFT63343.1"/>
    <property type="molecule type" value="Genomic_DNA"/>
</dbReference>